<dbReference type="Proteomes" id="UP001259587">
    <property type="component" value="Unassembled WGS sequence"/>
</dbReference>
<sequence length="254" mass="28973">MASDAMFDLIKAPELPPQLKWKYANEPELLMWTVRARNYNTFVANCMFAFMQILIVGGAYIVYSNPTPGEGFVARILVSLGFYVFISLTILSMTHQRMNYAYRVTRLGVEYCKWKDFPKWVLTTVKWTAGISAVLFIFMATIDPTYLIGALIGPGGMGLTYMVMANSKSYRDLHTSYHNNFYKWSELTKATIATNRDIVEVDYSVPKTGSVFMTTGSLYVFFKRKNKQHVVEVFKKHLPSDVLAVVGKVDVLHY</sequence>
<name>A0ACC6K3K6_9PSED</name>
<dbReference type="EMBL" id="JAVDTH010000013">
    <property type="protein sequence ID" value="MDR6713053.1"/>
    <property type="molecule type" value="Genomic_DNA"/>
</dbReference>
<reference evidence="1" key="1">
    <citation type="submission" date="2023-07" db="EMBL/GenBank/DDBJ databases">
        <title>Sorghum-associated microbial communities from plants grown in Nebraska, USA.</title>
        <authorList>
            <person name="Schachtman D."/>
        </authorList>
    </citation>
    <scope>NUCLEOTIDE SEQUENCE</scope>
    <source>
        <strain evidence="1">BE56</strain>
    </source>
</reference>
<comment type="caution">
    <text evidence="1">The sequence shown here is derived from an EMBL/GenBank/DDBJ whole genome shotgun (WGS) entry which is preliminary data.</text>
</comment>
<keyword evidence="2" id="KW-1185">Reference proteome</keyword>
<proteinExistence type="predicted"/>
<gene>
    <name evidence="1" type="ORF">J2W83_002655</name>
</gene>
<evidence type="ECO:0000313" key="1">
    <source>
        <dbReference type="EMBL" id="MDR6713053.1"/>
    </source>
</evidence>
<accession>A0ACC6K3K6</accession>
<protein>
    <submittedName>
        <fullName evidence="1">Uncharacterized protein</fullName>
    </submittedName>
</protein>
<evidence type="ECO:0000313" key="2">
    <source>
        <dbReference type="Proteomes" id="UP001259587"/>
    </source>
</evidence>
<organism evidence="1 2">
    <name type="scientific">Pseudomonas hunanensis</name>
    <dbReference type="NCBI Taxonomy" id="1247546"/>
    <lineage>
        <taxon>Bacteria</taxon>
        <taxon>Pseudomonadati</taxon>
        <taxon>Pseudomonadota</taxon>
        <taxon>Gammaproteobacteria</taxon>
        <taxon>Pseudomonadales</taxon>
        <taxon>Pseudomonadaceae</taxon>
        <taxon>Pseudomonas</taxon>
    </lineage>
</organism>